<organism evidence="4 5">
    <name type="scientific">Roseovarius ramblicola</name>
    <dbReference type="NCBI Taxonomy" id="2022336"/>
    <lineage>
        <taxon>Bacteria</taxon>
        <taxon>Pseudomonadati</taxon>
        <taxon>Pseudomonadota</taxon>
        <taxon>Alphaproteobacteria</taxon>
        <taxon>Rhodobacterales</taxon>
        <taxon>Roseobacteraceae</taxon>
        <taxon>Roseovarius</taxon>
    </lineage>
</organism>
<evidence type="ECO:0000256" key="3">
    <source>
        <dbReference type="ARBA" id="ARBA00022691"/>
    </source>
</evidence>
<keyword evidence="3" id="KW-0949">S-adenosyl-L-methionine</keyword>
<proteinExistence type="predicted"/>
<dbReference type="PANTHER" id="PTHR43464:SF19">
    <property type="entry name" value="UBIQUINONE BIOSYNTHESIS O-METHYLTRANSFERASE, MITOCHONDRIAL"/>
    <property type="match status" value="1"/>
</dbReference>
<evidence type="ECO:0000256" key="2">
    <source>
        <dbReference type="ARBA" id="ARBA00022679"/>
    </source>
</evidence>
<keyword evidence="1 4" id="KW-0489">Methyltransferase</keyword>
<keyword evidence="2" id="KW-0808">Transferase</keyword>
<evidence type="ECO:0000256" key="1">
    <source>
        <dbReference type="ARBA" id="ARBA00022603"/>
    </source>
</evidence>
<dbReference type="GO" id="GO:0032259">
    <property type="term" value="P:methylation"/>
    <property type="evidence" value="ECO:0007669"/>
    <property type="project" value="UniProtKB-KW"/>
</dbReference>
<reference evidence="4 5" key="1">
    <citation type="submission" date="2024-09" db="EMBL/GenBank/DDBJ databases">
        <authorList>
            <person name="Sun Q."/>
            <person name="Mori K."/>
        </authorList>
    </citation>
    <scope>NUCLEOTIDE SEQUENCE [LARGE SCALE GENOMIC DNA]</scope>
    <source>
        <strain evidence="4 5">CECT 9424</strain>
    </source>
</reference>
<dbReference type="SUPFAM" id="SSF53335">
    <property type="entry name" value="S-adenosyl-L-methionine-dependent methyltransferases"/>
    <property type="match status" value="1"/>
</dbReference>
<evidence type="ECO:0000313" key="4">
    <source>
        <dbReference type="EMBL" id="MFB9150528.1"/>
    </source>
</evidence>
<sequence>MSKRFLDKAYALDTPEETRALYDRWAASYDDEIAANGYATPARVAHALAAQVGDRTAPVLDYGCGTGLSGEALHAAGFTVIDGMDPSPAMLDGAREKGVYRNLALLDLDDSAPLPQGAYPAITAAGVIGVGAAPADTLDMLLTALPPGGLLGFSFNDHALADPQYEGRLAPWLERGDARLLSREHGPHLPGAGIGAMVYVVART</sequence>
<evidence type="ECO:0000313" key="5">
    <source>
        <dbReference type="Proteomes" id="UP001589670"/>
    </source>
</evidence>
<dbReference type="Gene3D" id="3.40.50.150">
    <property type="entry name" value="Vaccinia Virus protein VP39"/>
    <property type="match status" value="1"/>
</dbReference>
<name>A0ABV5I1G6_9RHOB</name>
<dbReference type="EMBL" id="JBHMEC010000017">
    <property type="protein sequence ID" value="MFB9150528.1"/>
    <property type="molecule type" value="Genomic_DNA"/>
</dbReference>
<dbReference type="InterPro" id="IPR029063">
    <property type="entry name" value="SAM-dependent_MTases_sf"/>
</dbReference>
<dbReference type="CDD" id="cd02440">
    <property type="entry name" value="AdoMet_MTases"/>
    <property type="match status" value="1"/>
</dbReference>
<dbReference type="RefSeq" id="WP_377070064.1">
    <property type="nucleotide sequence ID" value="NZ_JBHMEC010000017.1"/>
</dbReference>
<dbReference type="Proteomes" id="UP001589670">
    <property type="component" value="Unassembled WGS sequence"/>
</dbReference>
<dbReference type="GO" id="GO:0008168">
    <property type="term" value="F:methyltransferase activity"/>
    <property type="evidence" value="ECO:0007669"/>
    <property type="project" value="UniProtKB-KW"/>
</dbReference>
<accession>A0ABV5I1G6</accession>
<keyword evidence="5" id="KW-1185">Reference proteome</keyword>
<comment type="caution">
    <text evidence="4">The sequence shown here is derived from an EMBL/GenBank/DDBJ whole genome shotgun (WGS) entry which is preliminary data.</text>
</comment>
<dbReference type="PANTHER" id="PTHR43464">
    <property type="entry name" value="METHYLTRANSFERASE"/>
    <property type="match status" value="1"/>
</dbReference>
<gene>
    <name evidence="4" type="ORF">ACFFU4_12295</name>
</gene>
<dbReference type="Pfam" id="PF13489">
    <property type="entry name" value="Methyltransf_23"/>
    <property type="match status" value="1"/>
</dbReference>
<protein>
    <submittedName>
        <fullName evidence="4">Class I SAM-dependent DNA methyltransferase</fullName>
    </submittedName>
</protein>